<dbReference type="EMBL" id="WVUK01000066">
    <property type="protein sequence ID" value="KAF7488102.1"/>
    <property type="molecule type" value="Genomic_DNA"/>
</dbReference>
<feature type="compositionally biased region" description="Polar residues" evidence="9">
    <location>
        <begin position="1"/>
        <end position="13"/>
    </location>
</feature>
<dbReference type="PROSITE" id="PS51968">
    <property type="entry name" value="GRH_CP2_DB"/>
    <property type="match status" value="1"/>
</dbReference>
<keyword evidence="3" id="KW-0805">Transcription regulation</keyword>
<dbReference type="InterPro" id="IPR041418">
    <property type="entry name" value="SAM_3"/>
</dbReference>
<feature type="coiled-coil region" evidence="8">
    <location>
        <begin position="560"/>
        <end position="587"/>
    </location>
</feature>
<dbReference type="OrthoDB" id="9996779at2759"/>
<dbReference type="Pfam" id="PF04516">
    <property type="entry name" value="CP2"/>
    <property type="match status" value="1"/>
</dbReference>
<evidence type="ECO:0000256" key="9">
    <source>
        <dbReference type="SAM" id="MobiDB-lite"/>
    </source>
</evidence>
<dbReference type="InterPro" id="IPR057520">
    <property type="entry name" value="GRHL1/CP2_C"/>
</dbReference>
<keyword evidence="6 7" id="KW-0539">Nucleus</keyword>
<comment type="similarity">
    <text evidence="2">Belongs to the grh/CP2 family. CP2 subfamily.</text>
</comment>
<evidence type="ECO:0000256" key="1">
    <source>
        <dbReference type="ARBA" id="ARBA00004123"/>
    </source>
</evidence>
<feature type="region of interest" description="Disordered" evidence="9">
    <location>
        <begin position="1"/>
        <end position="32"/>
    </location>
</feature>
<dbReference type="GO" id="GO:0000978">
    <property type="term" value="F:RNA polymerase II cis-regulatory region sequence-specific DNA binding"/>
    <property type="evidence" value="ECO:0007669"/>
    <property type="project" value="TreeGrafter"/>
</dbReference>
<evidence type="ECO:0000259" key="10">
    <source>
        <dbReference type="PROSITE" id="PS51968"/>
    </source>
</evidence>
<dbReference type="Gene3D" id="1.10.150.50">
    <property type="entry name" value="Transcription Factor, Ets-1"/>
    <property type="match status" value="1"/>
</dbReference>
<feature type="region of interest" description="Disordered" evidence="9">
    <location>
        <begin position="635"/>
        <end position="657"/>
    </location>
</feature>
<dbReference type="InterPro" id="IPR007604">
    <property type="entry name" value="CP2"/>
</dbReference>
<evidence type="ECO:0000313" key="12">
    <source>
        <dbReference type="EnsemblMetazoa" id="KAF7488102.1"/>
    </source>
</evidence>
<dbReference type="EnsemblMetazoa" id="SSS_1449s_mrna">
    <property type="protein sequence ID" value="KAF7488102.1"/>
    <property type="gene ID" value="SSS_1449"/>
</dbReference>
<name>A0A834R0R2_SARSC</name>
<evidence type="ECO:0000256" key="2">
    <source>
        <dbReference type="ARBA" id="ARBA00010852"/>
    </source>
</evidence>
<sequence>MTKATVSNDSTGYTLTSSVSSISSSTTSTTANNNRNEFYIHENDTGLTNNISISNHFEIESNETSRNEIKNEIKYRDQDFDINSRYFDSVDGMILIAQEAQNAFKLPAENSSASQSTSQQLECKSSHQSIIMTRSQPQHHQSQSQSIPSPSMLMDHLALTSIKPPSLSSVMTSLNCNSSSLSTSHQNFLLFNDLNNTTPATQPSDHNSLIQNEICFTESNADDSSQSMASIDSSIIIQKAELLQVDPALSDEKLVNQVSKRIRFKNLIESKQIEKDSCEHKAHEKLDQMFDQVDIEQNPFAYRPSVDTFDDSVYSSKNMINCYSYAWRRWSKTDAPSVKNRAGSVQVPHTMPRIEEDGRKFQYILGAPTSAGTRVGAMTMTYLNQGQSYEIRLKKLKKVFQEPNLKTSIRLGFVEKRLQFRENEELTNWILNHKNGRMIDIDYSMSYGVFDIDLISNFNHSMTFVWNPDREASIFIKINCISTEFTSKRHGGEKGTPFRLIVDTFSVENIKLDSACCLIKVFKSKGAERKHKTDRDRVAKHSNSENYYQPSYDCTLLTTYKEHEEEHQAVNDRISSQNNRNDEAEAENCSIQTPSESSISLHNISSAINFRISNHQQLGYPQKCIDLETPDKSNHIDSKDGCHHETDSSSKIQSEDFDHQSTHSFLKKEMIRASSFSSSSSIFSENNSAMLMMKEPDVSISSRSTFFDENIFFQKNSTDFNSIGQSSDLSSDAGAIETYEWLKRHRFFRSAEQLCDYTAEDLRRLSRDDLIQICDFKDGIRLYNLIHPPQNSATKLTIFITVDGKEHHALYFKNLTTEEFRLRIHETLRTTPEFEQINISNLGTIHLSGPNGIRIKLTSDVIQNMKNESIYNCFVNKDKEKYDVIIESVHNH</sequence>
<dbReference type="PANTHER" id="PTHR11037">
    <property type="entry name" value="TRANSCRIPTION FACTOR CP2"/>
    <property type="match status" value="1"/>
</dbReference>
<evidence type="ECO:0000256" key="7">
    <source>
        <dbReference type="PROSITE-ProRule" id="PRU01313"/>
    </source>
</evidence>
<reference evidence="12" key="3">
    <citation type="submission" date="2022-06" db="UniProtKB">
        <authorList>
            <consortium name="EnsemblMetazoa"/>
        </authorList>
    </citation>
    <scope>IDENTIFICATION</scope>
</reference>
<dbReference type="Pfam" id="PF25416">
    <property type="entry name" value="GRHL1_C"/>
    <property type="match status" value="1"/>
</dbReference>
<reference evidence="11" key="2">
    <citation type="submission" date="2020-01" db="EMBL/GenBank/DDBJ databases">
        <authorList>
            <person name="Korhonen P.K.K."/>
            <person name="Guangxu M.G."/>
            <person name="Wang T.W."/>
            <person name="Stroehlein A.J.S."/>
            <person name="Young N.D."/>
            <person name="Ang C.-S.A."/>
            <person name="Fernando D.W.F."/>
            <person name="Lu H.L."/>
            <person name="Taylor S.T."/>
            <person name="Ehtesham M.E.M."/>
            <person name="Najaraj S.H.N."/>
            <person name="Harsha G.H.G."/>
            <person name="Madugundu A.M."/>
            <person name="Renuse S.R."/>
            <person name="Holt D.H."/>
            <person name="Pandey A.P."/>
            <person name="Papenfuss A.P."/>
            <person name="Gasser R.B.G."/>
            <person name="Fischer K.F."/>
        </authorList>
    </citation>
    <scope>NUCLEOTIDE SEQUENCE</scope>
    <source>
        <strain evidence="11">SSS_KF_BRIS2020</strain>
    </source>
</reference>
<keyword evidence="13" id="KW-1185">Reference proteome</keyword>
<organism evidence="11">
    <name type="scientific">Sarcoptes scabiei</name>
    <name type="common">Itch mite</name>
    <name type="synonym">Acarus scabiei</name>
    <dbReference type="NCBI Taxonomy" id="52283"/>
    <lineage>
        <taxon>Eukaryota</taxon>
        <taxon>Metazoa</taxon>
        <taxon>Ecdysozoa</taxon>
        <taxon>Arthropoda</taxon>
        <taxon>Chelicerata</taxon>
        <taxon>Arachnida</taxon>
        <taxon>Acari</taxon>
        <taxon>Acariformes</taxon>
        <taxon>Sarcoptiformes</taxon>
        <taxon>Astigmata</taxon>
        <taxon>Psoroptidia</taxon>
        <taxon>Sarcoptoidea</taxon>
        <taxon>Sarcoptidae</taxon>
        <taxon>Sarcoptinae</taxon>
        <taxon>Sarcoptes</taxon>
    </lineage>
</organism>
<evidence type="ECO:0000256" key="4">
    <source>
        <dbReference type="ARBA" id="ARBA00023125"/>
    </source>
</evidence>
<gene>
    <name evidence="11" type="ORF">SSS_1449</name>
</gene>
<dbReference type="GO" id="GO:0001228">
    <property type="term" value="F:DNA-binding transcription activator activity, RNA polymerase II-specific"/>
    <property type="evidence" value="ECO:0007669"/>
    <property type="project" value="TreeGrafter"/>
</dbReference>
<feature type="region of interest" description="Disordered" evidence="9">
    <location>
        <begin position="107"/>
        <end position="149"/>
    </location>
</feature>
<dbReference type="Proteomes" id="UP000070412">
    <property type="component" value="Unassembled WGS sequence"/>
</dbReference>
<dbReference type="AlphaFoldDB" id="A0A834R0R2"/>
<reference evidence="13" key="1">
    <citation type="journal article" date="2020" name="PLoS Negl. Trop. Dis.">
        <title>High-quality nuclear genome for Sarcoptes scabiei-A critical resource for a neglected parasite.</title>
        <authorList>
            <person name="Korhonen P.K."/>
            <person name="Gasser R.B."/>
            <person name="Ma G."/>
            <person name="Wang T."/>
            <person name="Stroehlein A.J."/>
            <person name="Young N.D."/>
            <person name="Ang C.S."/>
            <person name="Fernando D.D."/>
            <person name="Lu H.C."/>
            <person name="Taylor S."/>
            <person name="Reynolds S.L."/>
            <person name="Mofiz E."/>
            <person name="Najaraj S.H."/>
            <person name="Gowda H."/>
            <person name="Madugundu A."/>
            <person name="Renuse S."/>
            <person name="Holt D."/>
            <person name="Pandey A."/>
            <person name="Papenfuss A.T."/>
            <person name="Fischer K."/>
        </authorList>
    </citation>
    <scope>NUCLEOTIDE SEQUENCE [LARGE SCALE GENOMIC DNA]</scope>
</reference>
<proteinExistence type="inferred from homology"/>
<evidence type="ECO:0000256" key="6">
    <source>
        <dbReference type="ARBA" id="ARBA00023242"/>
    </source>
</evidence>
<dbReference type="InterPro" id="IPR040167">
    <property type="entry name" value="TF_CP2-like"/>
</dbReference>
<keyword evidence="8" id="KW-0175">Coiled coil</keyword>
<accession>A0A834R0R2</accession>
<feature type="compositionally biased region" description="Low complexity" evidence="9">
    <location>
        <begin position="14"/>
        <end position="30"/>
    </location>
</feature>
<keyword evidence="4 7" id="KW-0238">DNA-binding</keyword>
<keyword evidence="5" id="KW-0804">Transcription</keyword>
<evidence type="ECO:0000313" key="13">
    <source>
        <dbReference type="Proteomes" id="UP000070412"/>
    </source>
</evidence>
<feature type="compositionally biased region" description="Polar residues" evidence="9">
    <location>
        <begin position="109"/>
        <end position="134"/>
    </location>
</feature>
<protein>
    <submittedName>
        <fullName evidence="11">Upstream-binding protein 1</fullName>
    </submittedName>
</protein>
<feature type="compositionally biased region" description="Low complexity" evidence="9">
    <location>
        <begin position="135"/>
        <end position="149"/>
    </location>
</feature>
<comment type="subcellular location">
    <subcellularLocation>
        <location evidence="1 7">Nucleus</location>
    </subcellularLocation>
</comment>
<feature type="domain" description="Grh/CP2 DB" evidence="10">
    <location>
        <begin position="357"/>
        <end position="582"/>
    </location>
</feature>
<dbReference type="Pfam" id="PF18016">
    <property type="entry name" value="SAM_3"/>
    <property type="match status" value="1"/>
</dbReference>
<evidence type="ECO:0000256" key="5">
    <source>
        <dbReference type="ARBA" id="ARBA00023163"/>
    </source>
</evidence>
<evidence type="ECO:0000256" key="8">
    <source>
        <dbReference type="SAM" id="Coils"/>
    </source>
</evidence>
<evidence type="ECO:0000313" key="11">
    <source>
        <dbReference type="EMBL" id="KAF7488102.1"/>
    </source>
</evidence>
<evidence type="ECO:0000256" key="3">
    <source>
        <dbReference type="ARBA" id="ARBA00023015"/>
    </source>
</evidence>
<dbReference type="PANTHER" id="PTHR11037:SF21">
    <property type="entry name" value="GEMINI, ISOFORM C"/>
    <property type="match status" value="1"/>
</dbReference>
<dbReference type="InterPro" id="IPR013761">
    <property type="entry name" value="SAM/pointed_sf"/>
</dbReference>
<dbReference type="GO" id="GO:0005634">
    <property type="term" value="C:nucleus"/>
    <property type="evidence" value="ECO:0007669"/>
    <property type="project" value="UniProtKB-SubCell"/>
</dbReference>